<gene>
    <name evidence="2" type="ORF">ANCCAN_01811</name>
</gene>
<evidence type="ECO:0000256" key="1">
    <source>
        <dbReference type="SAM" id="SignalP"/>
    </source>
</evidence>
<organism evidence="2 3">
    <name type="scientific">Ancylostoma caninum</name>
    <name type="common">Dog hookworm</name>
    <dbReference type="NCBI Taxonomy" id="29170"/>
    <lineage>
        <taxon>Eukaryota</taxon>
        <taxon>Metazoa</taxon>
        <taxon>Ecdysozoa</taxon>
        <taxon>Nematoda</taxon>
        <taxon>Chromadorea</taxon>
        <taxon>Rhabditida</taxon>
        <taxon>Rhabditina</taxon>
        <taxon>Rhabditomorpha</taxon>
        <taxon>Strongyloidea</taxon>
        <taxon>Ancylostomatidae</taxon>
        <taxon>Ancylostomatinae</taxon>
        <taxon>Ancylostoma</taxon>
    </lineage>
</organism>
<dbReference type="AlphaFoldDB" id="A0A368H5Z1"/>
<feature type="chain" id="PRO_5017066511" evidence="1">
    <location>
        <begin position="19"/>
        <end position="187"/>
    </location>
</feature>
<protein>
    <submittedName>
        <fullName evidence="2">Uncharacterized protein</fullName>
    </submittedName>
</protein>
<sequence length="187" mass="21144">MWWNFSAIIMASYAVTSALRSILEPNSNIGSELSTALVSLGSAIDQIGTKQETMEKDLELVRRMTRTNWLMVLNLPLPFGVSKGQALQLLFSKLDYTKPLFDSDRDLIASDLLHVNRNGLLCNMSFLVAQRHYDHILSAPFQRKLIDYNKGLNKGNNISIVKFNSKLVKEVQYHASVDSREQVLKVT</sequence>
<feature type="signal peptide" evidence="1">
    <location>
        <begin position="1"/>
        <end position="18"/>
    </location>
</feature>
<accession>A0A368H5Z1</accession>
<proteinExistence type="predicted"/>
<comment type="caution">
    <text evidence="2">The sequence shown here is derived from an EMBL/GenBank/DDBJ whole genome shotgun (WGS) entry which is preliminary data.</text>
</comment>
<evidence type="ECO:0000313" key="3">
    <source>
        <dbReference type="Proteomes" id="UP000252519"/>
    </source>
</evidence>
<keyword evidence="1" id="KW-0732">Signal</keyword>
<dbReference type="EMBL" id="JOJR01000009">
    <property type="protein sequence ID" value="RCN52023.1"/>
    <property type="molecule type" value="Genomic_DNA"/>
</dbReference>
<dbReference type="Proteomes" id="UP000252519">
    <property type="component" value="Unassembled WGS sequence"/>
</dbReference>
<evidence type="ECO:0000313" key="2">
    <source>
        <dbReference type="EMBL" id="RCN52023.1"/>
    </source>
</evidence>
<reference evidence="2 3" key="1">
    <citation type="submission" date="2014-10" db="EMBL/GenBank/DDBJ databases">
        <title>Draft genome of the hookworm Ancylostoma caninum.</title>
        <authorList>
            <person name="Mitreva M."/>
        </authorList>
    </citation>
    <scope>NUCLEOTIDE SEQUENCE [LARGE SCALE GENOMIC DNA]</scope>
    <source>
        <strain evidence="2 3">Baltimore</strain>
    </source>
</reference>
<name>A0A368H5Z1_ANCCA</name>
<keyword evidence="3" id="KW-1185">Reference proteome</keyword>
<dbReference type="OrthoDB" id="5886559at2759"/>